<dbReference type="EMBL" id="PDCK01000042">
    <property type="protein sequence ID" value="PRQ38019.1"/>
    <property type="molecule type" value="Genomic_DNA"/>
</dbReference>
<proteinExistence type="predicted"/>
<feature type="region of interest" description="Disordered" evidence="1">
    <location>
        <begin position="1"/>
        <end position="64"/>
    </location>
</feature>
<dbReference type="AlphaFoldDB" id="A0A2P6QV47"/>
<feature type="compositionally biased region" description="Basic and acidic residues" evidence="1">
    <location>
        <begin position="13"/>
        <end position="26"/>
    </location>
</feature>
<accession>A0A2P6QV47</accession>
<gene>
    <name evidence="2" type="ORF">RchiOBHm_Chr4g0409131</name>
</gene>
<keyword evidence="3" id="KW-1185">Reference proteome</keyword>
<dbReference type="Gramene" id="PRQ38019">
    <property type="protein sequence ID" value="PRQ38019"/>
    <property type="gene ID" value="RchiOBHm_Chr4g0409131"/>
</dbReference>
<sequence>MSQEGNKWTMAGDNKKDHSHENRSCEGRSCPPAPKKSQPSPRYNDSFGGQNLNTNFDQEAQRSS</sequence>
<name>A0A2P6QV47_ROSCH</name>
<comment type="caution">
    <text evidence="2">The sequence shown here is derived from an EMBL/GenBank/DDBJ whole genome shotgun (WGS) entry which is preliminary data.</text>
</comment>
<dbReference type="Proteomes" id="UP000238479">
    <property type="component" value="Chromosome 4"/>
</dbReference>
<feature type="compositionally biased region" description="Polar residues" evidence="1">
    <location>
        <begin position="37"/>
        <end position="64"/>
    </location>
</feature>
<evidence type="ECO:0000313" key="3">
    <source>
        <dbReference type="Proteomes" id="UP000238479"/>
    </source>
</evidence>
<reference evidence="2 3" key="1">
    <citation type="journal article" date="2018" name="Nat. Genet.">
        <title>The Rosa genome provides new insights in the design of modern roses.</title>
        <authorList>
            <person name="Bendahmane M."/>
        </authorList>
    </citation>
    <scope>NUCLEOTIDE SEQUENCE [LARGE SCALE GENOMIC DNA]</scope>
    <source>
        <strain evidence="3">cv. Old Blush</strain>
    </source>
</reference>
<organism evidence="2 3">
    <name type="scientific">Rosa chinensis</name>
    <name type="common">China rose</name>
    <dbReference type="NCBI Taxonomy" id="74649"/>
    <lineage>
        <taxon>Eukaryota</taxon>
        <taxon>Viridiplantae</taxon>
        <taxon>Streptophyta</taxon>
        <taxon>Embryophyta</taxon>
        <taxon>Tracheophyta</taxon>
        <taxon>Spermatophyta</taxon>
        <taxon>Magnoliopsida</taxon>
        <taxon>eudicotyledons</taxon>
        <taxon>Gunneridae</taxon>
        <taxon>Pentapetalae</taxon>
        <taxon>rosids</taxon>
        <taxon>fabids</taxon>
        <taxon>Rosales</taxon>
        <taxon>Rosaceae</taxon>
        <taxon>Rosoideae</taxon>
        <taxon>Rosoideae incertae sedis</taxon>
        <taxon>Rosa</taxon>
    </lineage>
</organism>
<evidence type="ECO:0000313" key="2">
    <source>
        <dbReference type="EMBL" id="PRQ38019.1"/>
    </source>
</evidence>
<protein>
    <submittedName>
        <fullName evidence="2">Uncharacterized protein</fullName>
    </submittedName>
</protein>
<evidence type="ECO:0000256" key="1">
    <source>
        <dbReference type="SAM" id="MobiDB-lite"/>
    </source>
</evidence>